<keyword evidence="2" id="KW-1185">Reference proteome</keyword>
<dbReference type="AlphaFoldDB" id="A0A7L5BLM3"/>
<dbReference type="KEGG" id="roy:G3A56_17625"/>
<proteinExistence type="predicted"/>
<protein>
    <submittedName>
        <fullName evidence="1">Uncharacterized protein</fullName>
    </submittedName>
</protein>
<dbReference type="EMBL" id="CP048635">
    <property type="protein sequence ID" value="QIB39769.1"/>
    <property type="molecule type" value="Genomic_DNA"/>
</dbReference>
<reference evidence="1 2" key="1">
    <citation type="submission" date="2020-02" db="EMBL/GenBank/DDBJ databases">
        <title>Plant-Promoting Endophytic Bacterium Rhizobium oryzihabitans sp. nov., Isolated from the Root of Rice.</title>
        <authorList>
            <person name="zhao J."/>
            <person name="Zhang G."/>
        </authorList>
    </citation>
    <scope>NUCLEOTIDE SEQUENCE [LARGE SCALE GENOMIC DNA]</scope>
    <source>
        <strain evidence="1 2">M15</strain>
    </source>
</reference>
<evidence type="ECO:0000313" key="1">
    <source>
        <dbReference type="EMBL" id="QIB39769.1"/>
    </source>
</evidence>
<dbReference type="Proteomes" id="UP000464865">
    <property type="component" value="Chromosome M15-12"/>
</dbReference>
<gene>
    <name evidence="1" type="ORF">G3A56_17625</name>
</gene>
<sequence>MGGPDEIYDQVIDWLGKHPANLGDIVTVRKNGSLTFEDAPDGGWLGRYADVIWEESLPMWDLGGPDGEPMGAFDAEVLQRLIKTHPQSFRALLAGTGENDARCSPFLASFYCY</sequence>
<organism evidence="1 2">
    <name type="scientific">Rhizobium oryzihabitans</name>
    <dbReference type="NCBI Taxonomy" id="2267833"/>
    <lineage>
        <taxon>Bacteria</taxon>
        <taxon>Pseudomonadati</taxon>
        <taxon>Pseudomonadota</taxon>
        <taxon>Alphaproteobacteria</taxon>
        <taxon>Hyphomicrobiales</taxon>
        <taxon>Rhizobiaceae</taxon>
        <taxon>Rhizobium/Agrobacterium group</taxon>
        <taxon>Rhizobium</taxon>
    </lineage>
</organism>
<accession>A0A7L5BLM3</accession>
<evidence type="ECO:0000313" key="2">
    <source>
        <dbReference type="Proteomes" id="UP000464865"/>
    </source>
</evidence>
<name>A0A7L5BLM3_9HYPH</name>